<evidence type="ECO:0000313" key="4">
    <source>
        <dbReference type="Proteomes" id="UP000008141"/>
    </source>
</evidence>
<feature type="transmembrane region" description="Helical" evidence="1">
    <location>
        <begin position="18"/>
        <end position="37"/>
    </location>
</feature>
<dbReference type="EMBL" id="GL433857">
    <property type="protein sequence ID" value="EFN52219.1"/>
    <property type="molecule type" value="Genomic_DNA"/>
</dbReference>
<dbReference type="RefSeq" id="XP_005844321.1">
    <property type="nucleotide sequence ID" value="XM_005844259.1"/>
</dbReference>
<keyword evidence="4" id="KW-1185">Reference proteome</keyword>
<dbReference type="InterPro" id="IPR007345">
    <property type="entry name" value="Polysacch_pyruvyl_Trfase"/>
</dbReference>
<keyword evidence="1" id="KW-0812">Transmembrane</keyword>
<name>E1ZPA5_CHLVA</name>
<evidence type="ECO:0000256" key="1">
    <source>
        <dbReference type="SAM" id="Phobius"/>
    </source>
</evidence>
<evidence type="ECO:0000259" key="2">
    <source>
        <dbReference type="Pfam" id="PF04230"/>
    </source>
</evidence>
<dbReference type="InParanoid" id="E1ZPA5"/>
<dbReference type="eggNOG" id="ENOG502SB45">
    <property type="taxonomic scope" value="Eukaryota"/>
</dbReference>
<sequence>MVAAVAGSRASGSFARQLRLAATALALCTMVVAWVLMGERPASADTRAFDEGSPKVKVGWIGHVFDAKPSTIGLTLSEAKPIATDNSGNLVWAYGARCLLDPNTTEPVALVPPYTEHIDAFLLPQANLLMNISNYDMVRGYTSFVLKVSRAVKAPIAVIGIGSQVRFDDAPLLEEGADMSAAAASAVQLHPQQVAFLKQVEASGGIITTRGKFTAAIIEGNGLPPPLPLGCPSVFINHNPRLGAVLQRKWDAVLRRRDPNLRLAVTLPAIPGDQPYPLGLVSLLARRVLEAYPNSVVVLQTSRDEDTLDAMHSHFGLYLRPSRIRYFYDVESWIAGLKSCCDLVWGFRIHGTMAGVAAEVPGIVIARDFRIRELAEAMALPTVDMFDPATMETSAGRLDPDTFDLFDFLAAVKGFDGQRFDARRRKAAKVYSAEFQRMKLPLHPGVEAIAELPDT</sequence>
<keyword evidence="1" id="KW-1133">Transmembrane helix</keyword>
<accession>E1ZPA5</accession>
<proteinExistence type="predicted"/>
<feature type="domain" description="Polysaccharide pyruvyl transferase" evidence="2">
    <location>
        <begin position="143"/>
        <end position="368"/>
    </location>
</feature>
<gene>
    <name evidence="3" type="ORF">CHLNCDRAFT_139069</name>
</gene>
<dbReference type="AlphaFoldDB" id="E1ZPA5"/>
<evidence type="ECO:0000313" key="3">
    <source>
        <dbReference type="EMBL" id="EFN52219.1"/>
    </source>
</evidence>
<dbReference type="GeneID" id="17351782"/>
<keyword evidence="1" id="KW-0472">Membrane</keyword>
<protein>
    <recommendedName>
        <fullName evidence="2">Polysaccharide pyruvyl transferase domain-containing protein</fullName>
    </recommendedName>
</protein>
<dbReference type="Pfam" id="PF04230">
    <property type="entry name" value="PS_pyruv_trans"/>
    <property type="match status" value="1"/>
</dbReference>
<dbReference type="KEGG" id="cvr:CHLNCDRAFT_139069"/>
<dbReference type="Proteomes" id="UP000008141">
    <property type="component" value="Unassembled WGS sequence"/>
</dbReference>
<reference evidence="3 4" key="1">
    <citation type="journal article" date="2010" name="Plant Cell">
        <title>The Chlorella variabilis NC64A genome reveals adaptation to photosymbiosis, coevolution with viruses, and cryptic sex.</title>
        <authorList>
            <person name="Blanc G."/>
            <person name="Duncan G."/>
            <person name="Agarkova I."/>
            <person name="Borodovsky M."/>
            <person name="Gurnon J."/>
            <person name="Kuo A."/>
            <person name="Lindquist E."/>
            <person name="Lucas S."/>
            <person name="Pangilinan J."/>
            <person name="Polle J."/>
            <person name="Salamov A."/>
            <person name="Terry A."/>
            <person name="Yamada T."/>
            <person name="Dunigan D.D."/>
            <person name="Grigoriev I.V."/>
            <person name="Claverie J.M."/>
            <person name="Van Etten J.L."/>
        </authorList>
    </citation>
    <scope>NUCLEOTIDE SEQUENCE [LARGE SCALE GENOMIC DNA]</scope>
    <source>
        <strain evidence="3 4">NC64A</strain>
    </source>
</reference>
<organism evidence="4">
    <name type="scientific">Chlorella variabilis</name>
    <name type="common">Green alga</name>
    <dbReference type="NCBI Taxonomy" id="554065"/>
    <lineage>
        <taxon>Eukaryota</taxon>
        <taxon>Viridiplantae</taxon>
        <taxon>Chlorophyta</taxon>
        <taxon>core chlorophytes</taxon>
        <taxon>Trebouxiophyceae</taxon>
        <taxon>Chlorellales</taxon>
        <taxon>Chlorellaceae</taxon>
        <taxon>Chlorella clade</taxon>
        <taxon>Chlorella</taxon>
    </lineage>
</organism>
<dbReference type="OrthoDB" id="570834at2759"/>